<dbReference type="SUPFAM" id="SSF52210">
    <property type="entry name" value="Succinyl-CoA synthetase domains"/>
    <property type="match status" value="2"/>
</dbReference>
<evidence type="ECO:0000313" key="4">
    <source>
        <dbReference type="Proteomes" id="UP001213680"/>
    </source>
</evidence>
<accession>A0ABY7WXD0</accession>
<gene>
    <name evidence="3" type="primary">fdrA</name>
    <name evidence="3" type="ORF">PTI97_11885</name>
</gene>
<evidence type="ECO:0000259" key="2">
    <source>
        <dbReference type="Pfam" id="PF02629"/>
    </source>
</evidence>
<dbReference type="InterPro" id="IPR003781">
    <property type="entry name" value="CoA-bd"/>
</dbReference>
<dbReference type="Pfam" id="PF02629">
    <property type="entry name" value="CoA_binding"/>
    <property type="match status" value="1"/>
</dbReference>
<name>A0ABY7WXD0_9BACL</name>
<dbReference type="PANTHER" id="PTHR11117">
    <property type="entry name" value="SUCCINYL-COA LIGASE SUBUNIT ALPHA"/>
    <property type="match status" value="1"/>
</dbReference>
<dbReference type="Gene3D" id="3.40.50.720">
    <property type="entry name" value="NAD(P)-binding Rossmann-like Domain"/>
    <property type="match status" value="1"/>
</dbReference>
<dbReference type="RefSeq" id="WP_026825119.1">
    <property type="nucleotide sequence ID" value="NZ_CP118099.1"/>
</dbReference>
<dbReference type="InterPro" id="IPR016102">
    <property type="entry name" value="Succinyl-CoA_synth-like"/>
</dbReference>
<protein>
    <submittedName>
        <fullName evidence="3">Acyl-CoA synthetase FdrA</fullName>
    </submittedName>
</protein>
<sequence>MLTTIIQENTYQDSVTLMVLSNHVSSLEGINKVSIMMGTPANLDIFKSTGFYTSELETATPQDMCIVVDSETDQTERLLVAIHDFLNNQTKQDSGDKQEARSWKGALEELPDANLALLSIPGQYVEYEARKALNQGMNVHIFSDNVPVQVERELKQFADQNGLLVMGPDCGTASLAGVPLAFTNVVQTGSVGIVGASGTGIQEVATLIDRLGGGVSHAIGTGGRDLSTEIGGISMKAGIRALEQDASTDTIVVISKPPAKEVREEIELLLQQVTKPVVAFFVGEHGLAPKHHVIYADTSEEAALLALGKSMTERKRMEQVSNEATRIVGLFSGGTLAAETADLLALSFSVEADREHRDGFSFDYEGNVVIDLGDDVYTQGKPHPMIDPSTRIDFINRYCDTDDSIVLLLDNVLGYGSHENMAGALLPTLQALQTSRPNVHVIVNVCGTEQDPQRYSAQKQLFESAGIFVAESNVAAVEYALHMIGKPVPKFEEKTMPSIERNTPQVESSEAIQQLLRAPKVINLGLRSFADAVTNEGGQSVQYNWQPTAGGKPHLQRLLALMS</sequence>
<dbReference type="PANTHER" id="PTHR11117:SF24">
    <property type="entry name" value="PROTEIN FDRA"/>
    <property type="match status" value="1"/>
</dbReference>
<dbReference type="Pfam" id="PF00549">
    <property type="entry name" value="Ligase_CoA"/>
    <property type="match status" value="1"/>
</dbReference>
<proteinExistence type="predicted"/>
<dbReference type="NCBIfam" id="NF004760">
    <property type="entry name" value="PRK06091.1"/>
    <property type="match status" value="1"/>
</dbReference>
<feature type="domain" description="CoA-binding" evidence="2">
    <location>
        <begin position="188"/>
        <end position="282"/>
    </location>
</feature>
<evidence type="ECO:0000313" key="3">
    <source>
        <dbReference type="EMBL" id="WDH75517.1"/>
    </source>
</evidence>
<evidence type="ECO:0000259" key="1">
    <source>
        <dbReference type="Pfam" id="PF00549"/>
    </source>
</evidence>
<reference evidence="3 4" key="1">
    <citation type="submission" date="2023-02" db="EMBL/GenBank/DDBJ databases">
        <title>A bacterium isolated from plastisphere.</title>
        <authorList>
            <person name="Sun Y."/>
        </authorList>
    </citation>
    <scope>NUCLEOTIDE SEQUENCE [LARGE SCALE GENOMIC DNA]</scope>
    <source>
        <strain evidence="4">a-1</strain>
    </source>
</reference>
<organism evidence="3 4">
    <name type="scientific">Exiguobacterium marinum</name>
    <dbReference type="NCBI Taxonomy" id="273528"/>
    <lineage>
        <taxon>Bacteria</taxon>
        <taxon>Bacillati</taxon>
        <taxon>Bacillota</taxon>
        <taxon>Bacilli</taxon>
        <taxon>Bacillales</taxon>
        <taxon>Bacillales Family XII. Incertae Sedis</taxon>
        <taxon>Exiguobacterium</taxon>
    </lineage>
</organism>
<dbReference type="Proteomes" id="UP001213680">
    <property type="component" value="Chromosome"/>
</dbReference>
<dbReference type="Gene3D" id="3.40.50.261">
    <property type="entry name" value="Succinyl-CoA synthetase domains"/>
    <property type="match status" value="2"/>
</dbReference>
<feature type="domain" description="ATP-citrate synthase/succinyl-CoA ligase C-terminal" evidence="1">
    <location>
        <begin position="330"/>
        <end position="480"/>
    </location>
</feature>
<dbReference type="EMBL" id="CP118099">
    <property type="protein sequence ID" value="WDH75517.1"/>
    <property type="molecule type" value="Genomic_DNA"/>
</dbReference>
<keyword evidence="4" id="KW-1185">Reference proteome</keyword>
<dbReference type="InterPro" id="IPR005811">
    <property type="entry name" value="SUCC_ACL_C"/>
</dbReference>